<evidence type="ECO:0000256" key="1">
    <source>
        <dbReference type="SAM" id="MobiDB-lite"/>
    </source>
</evidence>
<comment type="caution">
    <text evidence="2">The sequence shown here is derived from an EMBL/GenBank/DDBJ whole genome shotgun (WGS) entry which is preliminary data.</text>
</comment>
<accession>A0A6N7VZ25</accession>
<feature type="compositionally biased region" description="Low complexity" evidence="1">
    <location>
        <begin position="25"/>
        <end position="34"/>
    </location>
</feature>
<dbReference type="Proteomes" id="UP000441455">
    <property type="component" value="Unassembled WGS sequence"/>
</dbReference>
<organism evidence="2 3">
    <name type="scientific">Acidaminococcus fermentans</name>
    <dbReference type="NCBI Taxonomy" id="905"/>
    <lineage>
        <taxon>Bacteria</taxon>
        <taxon>Bacillati</taxon>
        <taxon>Bacillota</taxon>
        <taxon>Negativicutes</taxon>
        <taxon>Acidaminococcales</taxon>
        <taxon>Acidaminococcaceae</taxon>
        <taxon>Acidaminococcus</taxon>
    </lineage>
</organism>
<dbReference type="EMBL" id="VULN01000001">
    <property type="protein sequence ID" value="MSS81186.1"/>
    <property type="molecule type" value="Genomic_DNA"/>
</dbReference>
<dbReference type="AlphaFoldDB" id="A0A6N7VZ25"/>
<evidence type="ECO:0000313" key="2">
    <source>
        <dbReference type="EMBL" id="MSS81186.1"/>
    </source>
</evidence>
<protein>
    <submittedName>
        <fullName evidence="2">Uncharacterized protein</fullName>
    </submittedName>
</protein>
<feature type="compositionally biased region" description="Gly residues" evidence="1">
    <location>
        <begin position="15"/>
        <end position="24"/>
    </location>
</feature>
<sequence length="71" mass="6916">MAVPLGTGEAERPAGTGGSGGDPGRGAASAHPGGLPAGGAGGFAGMDIFSKFFHPMVKSQFSENRGLPFAL</sequence>
<gene>
    <name evidence="2" type="ORF">FX155_00905</name>
</gene>
<feature type="region of interest" description="Disordered" evidence="1">
    <location>
        <begin position="1"/>
        <end position="36"/>
    </location>
</feature>
<reference evidence="2 3" key="1">
    <citation type="submission" date="2019-08" db="EMBL/GenBank/DDBJ databases">
        <title>In-depth cultivation of the pig gut microbiome towards novel bacterial diversity and tailored functional studies.</title>
        <authorList>
            <person name="Wylensek D."/>
            <person name="Hitch T.C.A."/>
            <person name="Clavel T."/>
        </authorList>
    </citation>
    <scope>NUCLEOTIDE SEQUENCE [LARGE SCALE GENOMIC DNA]</scope>
    <source>
        <strain evidence="2 3">WCA-389-WT-5B</strain>
    </source>
</reference>
<proteinExistence type="predicted"/>
<evidence type="ECO:0000313" key="3">
    <source>
        <dbReference type="Proteomes" id="UP000441455"/>
    </source>
</evidence>
<name>A0A6N7VZ25_ACIFE</name>